<organism evidence="1 2">
    <name type="scientific">Parelaphostrongylus tenuis</name>
    <name type="common">Meningeal worm</name>
    <dbReference type="NCBI Taxonomy" id="148309"/>
    <lineage>
        <taxon>Eukaryota</taxon>
        <taxon>Metazoa</taxon>
        <taxon>Ecdysozoa</taxon>
        <taxon>Nematoda</taxon>
        <taxon>Chromadorea</taxon>
        <taxon>Rhabditida</taxon>
        <taxon>Rhabditina</taxon>
        <taxon>Rhabditomorpha</taxon>
        <taxon>Strongyloidea</taxon>
        <taxon>Metastrongylidae</taxon>
        <taxon>Parelaphostrongylus</taxon>
    </lineage>
</organism>
<accession>A0AAD5MKS8</accession>
<keyword evidence="2" id="KW-1185">Reference proteome</keyword>
<comment type="caution">
    <text evidence="1">The sequence shown here is derived from an EMBL/GenBank/DDBJ whole genome shotgun (WGS) entry which is preliminary data.</text>
</comment>
<proteinExistence type="predicted"/>
<dbReference type="AlphaFoldDB" id="A0AAD5MKS8"/>
<evidence type="ECO:0000313" key="1">
    <source>
        <dbReference type="EMBL" id="KAJ1360345.1"/>
    </source>
</evidence>
<gene>
    <name evidence="1" type="ORF">KIN20_019289</name>
</gene>
<dbReference type="Proteomes" id="UP001196413">
    <property type="component" value="Unassembled WGS sequence"/>
</dbReference>
<dbReference type="EMBL" id="JAHQIW010003844">
    <property type="protein sequence ID" value="KAJ1360345.1"/>
    <property type="molecule type" value="Genomic_DNA"/>
</dbReference>
<reference evidence="1" key="1">
    <citation type="submission" date="2021-06" db="EMBL/GenBank/DDBJ databases">
        <title>Parelaphostrongylus tenuis whole genome reference sequence.</title>
        <authorList>
            <person name="Garwood T.J."/>
            <person name="Larsen P.A."/>
            <person name="Fountain-Jones N.M."/>
            <person name="Garbe J.R."/>
            <person name="Macchietto M.G."/>
            <person name="Kania S.A."/>
            <person name="Gerhold R.W."/>
            <person name="Richards J.E."/>
            <person name="Wolf T.M."/>
        </authorList>
    </citation>
    <scope>NUCLEOTIDE SEQUENCE</scope>
    <source>
        <strain evidence="1">MNPRO001-30</strain>
        <tissue evidence="1">Meninges</tissue>
    </source>
</reference>
<name>A0AAD5MKS8_PARTN</name>
<sequence>MEMDEAVEDCRKRLRDSTSLSTVVFKGLKRTCSQSARRSTSSVTLSTGAAAAKPYHVESALSHLASRQRKATCRRIDKEEVDQTGLRVPGSSTVQY</sequence>
<protein>
    <submittedName>
        <fullName evidence="1">Uncharacterized protein</fullName>
    </submittedName>
</protein>
<evidence type="ECO:0000313" key="2">
    <source>
        <dbReference type="Proteomes" id="UP001196413"/>
    </source>
</evidence>